<reference evidence="8 9" key="1">
    <citation type="submission" date="2019-02" db="EMBL/GenBank/DDBJ databases">
        <title>Deep-cultivation of Planctomycetes and their phenomic and genomic characterization uncovers novel biology.</title>
        <authorList>
            <person name="Wiegand S."/>
            <person name="Jogler M."/>
            <person name="Boedeker C."/>
            <person name="Pinto D."/>
            <person name="Vollmers J."/>
            <person name="Rivas-Marin E."/>
            <person name="Kohn T."/>
            <person name="Peeters S.H."/>
            <person name="Heuer A."/>
            <person name="Rast P."/>
            <person name="Oberbeckmann S."/>
            <person name="Bunk B."/>
            <person name="Jeske O."/>
            <person name="Meyerdierks A."/>
            <person name="Storesund J.E."/>
            <person name="Kallscheuer N."/>
            <person name="Luecker S."/>
            <person name="Lage O.M."/>
            <person name="Pohl T."/>
            <person name="Merkel B.J."/>
            <person name="Hornburger P."/>
            <person name="Mueller R.-W."/>
            <person name="Bruemmer F."/>
            <person name="Labrenz M."/>
            <person name="Spormann A.M."/>
            <person name="Op den Camp H."/>
            <person name="Overmann J."/>
            <person name="Amann R."/>
            <person name="Jetten M.S.M."/>
            <person name="Mascher T."/>
            <person name="Medema M.H."/>
            <person name="Devos D.P."/>
            <person name="Kaster A.-K."/>
            <person name="Ovreas L."/>
            <person name="Rohde M."/>
            <person name="Galperin M.Y."/>
            <person name="Jogler C."/>
        </authorList>
    </citation>
    <scope>NUCLEOTIDE SEQUENCE [LARGE SCALE GENOMIC DNA]</scope>
    <source>
        <strain evidence="8 9">Pla163</strain>
    </source>
</reference>
<organism evidence="8 9">
    <name type="scientific">Rohdeia mirabilis</name>
    <dbReference type="NCBI Taxonomy" id="2528008"/>
    <lineage>
        <taxon>Bacteria</taxon>
        <taxon>Pseudomonadati</taxon>
        <taxon>Planctomycetota</taxon>
        <taxon>Planctomycetia</taxon>
        <taxon>Planctomycetia incertae sedis</taxon>
        <taxon>Rohdeia</taxon>
    </lineage>
</organism>
<dbReference type="GO" id="GO:0005886">
    <property type="term" value="C:plasma membrane"/>
    <property type="evidence" value="ECO:0007669"/>
    <property type="project" value="UniProtKB-SubCell"/>
</dbReference>
<dbReference type="OrthoDB" id="9813193at2"/>
<accession>A0A518CUR6</accession>
<keyword evidence="3" id="KW-1003">Cell membrane</keyword>
<dbReference type="PANTHER" id="PTHR33452:SF1">
    <property type="entry name" value="INNER MEMBRANE PROTEIN YPHA-RELATED"/>
    <property type="match status" value="1"/>
</dbReference>
<feature type="transmembrane region" description="Helical" evidence="7">
    <location>
        <begin position="67"/>
        <end position="91"/>
    </location>
</feature>
<evidence type="ECO:0000256" key="4">
    <source>
        <dbReference type="ARBA" id="ARBA00022692"/>
    </source>
</evidence>
<protein>
    <submittedName>
        <fullName evidence="8">Inner membrane protein YqjF</fullName>
    </submittedName>
</protein>
<comment type="similarity">
    <text evidence="2">Belongs to the DoxX family.</text>
</comment>
<evidence type="ECO:0000256" key="5">
    <source>
        <dbReference type="ARBA" id="ARBA00022989"/>
    </source>
</evidence>
<keyword evidence="9" id="KW-1185">Reference proteome</keyword>
<sequence>MKKLLAARSYTTPTEVALLLVRVVGGLAMVLHGWPKIQDPMGWMGPDAFAPGFMLALAAVAEFGGGIAWIVGLLTPIATFGIACTMGVAVYMHAIMNGDPFVARGASYELAAVYLAVSLLILAMGPGRLSFDRAVFGER</sequence>
<name>A0A518CUR6_9BACT</name>
<feature type="transmembrane region" description="Helical" evidence="7">
    <location>
        <begin position="41"/>
        <end position="60"/>
    </location>
</feature>
<evidence type="ECO:0000256" key="6">
    <source>
        <dbReference type="ARBA" id="ARBA00023136"/>
    </source>
</evidence>
<evidence type="ECO:0000256" key="2">
    <source>
        <dbReference type="ARBA" id="ARBA00006679"/>
    </source>
</evidence>
<comment type="subcellular location">
    <subcellularLocation>
        <location evidence="1">Cell membrane</location>
        <topology evidence="1">Multi-pass membrane protein</topology>
    </subcellularLocation>
</comment>
<dbReference type="EMBL" id="CP036290">
    <property type="protein sequence ID" value="QDU82970.1"/>
    <property type="molecule type" value="Genomic_DNA"/>
</dbReference>
<keyword evidence="5 7" id="KW-1133">Transmembrane helix</keyword>
<gene>
    <name evidence="8" type="primary">yqjF</name>
    <name evidence="8" type="ORF">Pla163_00650</name>
</gene>
<proteinExistence type="inferred from homology"/>
<feature type="transmembrane region" description="Helical" evidence="7">
    <location>
        <begin position="16"/>
        <end position="35"/>
    </location>
</feature>
<dbReference type="Pfam" id="PF07681">
    <property type="entry name" value="DoxX"/>
    <property type="match status" value="1"/>
</dbReference>
<evidence type="ECO:0000256" key="1">
    <source>
        <dbReference type="ARBA" id="ARBA00004651"/>
    </source>
</evidence>
<evidence type="ECO:0000313" key="8">
    <source>
        <dbReference type="EMBL" id="QDU82970.1"/>
    </source>
</evidence>
<evidence type="ECO:0000256" key="3">
    <source>
        <dbReference type="ARBA" id="ARBA00022475"/>
    </source>
</evidence>
<dbReference type="AlphaFoldDB" id="A0A518CUR6"/>
<evidence type="ECO:0000313" key="9">
    <source>
        <dbReference type="Proteomes" id="UP000319342"/>
    </source>
</evidence>
<feature type="transmembrane region" description="Helical" evidence="7">
    <location>
        <begin position="111"/>
        <end position="131"/>
    </location>
</feature>
<keyword evidence="6 7" id="KW-0472">Membrane</keyword>
<dbReference type="InterPro" id="IPR032808">
    <property type="entry name" value="DoxX"/>
</dbReference>
<dbReference type="Proteomes" id="UP000319342">
    <property type="component" value="Chromosome"/>
</dbReference>
<dbReference type="RefSeq" id="WP_145181830.1">
    <property type="nucleotide sequence ID" value="NZ_CP036290.1"/>
</dbReference>
<dbReference type="PANTHER" id="PTHR33452">
    <property type="entry name" value="OXIDOREDUCTASE CATD-RELATED"/>
    <property type="match status" value="1"/>
</dbReference>
<evidence type="ECO:0000256" key="7">
    <source>
        <dbReference type="SAM" id="Phobius"/>
    </source>
</evidence>
<dbReference type="InterPro" id="IPR051907">
    <property type="entry name" value="DoxX-like_oxidoreductase"/>
</dbReference>
<keyword evidence="4 7" id="KW-0812">Transmembrane</keyword>